<feature type="compositionally biased region" description="Basic and acidic residues" evidence="1">
    <location>
        <begin position="24"/>
        <end position="35"/>
    </location>
</feature>
<proteinExistence type="predicted"/>
<dbReference type="AlphaFoldDB" id="A0A9N8ZKG8"/>
<keyword evidence="3" id="KW-1185">Reference proteome</keyword>
<feature type="compositionally biased region" description="Polar residues" evidence="1">
    <location>
        <begin position="39"/>
        <end position="51"/>
    </location>
</feature>
<comment type="caution">
    <text evidence="2">The sequence shown here is derived from an EMBL/GenBank/DDBJ whole genome shotgun (WGS) entry which is preliminary data.</text>
</comment>
<evidence type="ECO:0000256" key="1">
    <source>
        <dbReference type="SAM" id="MobiDB-lite"/>
    </source>
</evidence>
<organism evidence="2 3">
    <name type="scientific">Ambispora gerdemannii</name>
    <dbReference type="NCBI Taxonomy" id="144530"/>
    <lineage>
        <taxon>Eukaryota</taxon>
        <taxon>Fungi</taxon>
        <taxon>Fungi incertae sedis</taxon>
        <taxon>Mucoromycota</taxon>
        <taxon>Glomeromycotina</taxon>
        <taxon>Glomeromycetes</taxon>
        <taxon>Archaeosporales</taxon>
        <taxon>Ambisporaceae</taxon>
        <taxon>Ambispora</taxon>
    </lineage>
</organism>
<evidence type="ECO:0000313" key="3">
    <source>
        <dbReference type="Proteomes" id="UP000789831"/>
    </source>
</evidence>
<feature type="region of interest" description="Disordered" evidence="1">
    <location>
        <begin position="24"/>
        <end position="51"/>
    </location>
</feature>
<sequence>MDFNCEFLQAVSCFEKHESLEQKREELEQKRREAEAQATNEYTSNQINSTY</sequence>
<accession>A0A9N8ZKG8</accession>
<evidence type="ECO:0000313" key="2">
    <source>
        <dbReference type="EMBL" id="CAG8499089.1"/>
    </source>
</evidence>
<dbReference type="EMBL" id="CAJVPL010000454">
    <property type="protein sequence ID" value="CAG8499089.1"/>
    <property type="molecule type" value="Genomic_DNA"/>
</dbReference>
<protein>
    <submittedName>
        <fullName evidence="2">631_t:CDS:1</fullName>
    </submittedName>
</protein>
<gene>
    <name evidence="2" type="ORF">AGERDE_LOCUS4152</name>
</gene>
<dbReference type="Proteomes" id="UP000789831">
    <property type="component" value="Unassembled WGS sequence"/>
</dbReference>
<name>A0A9N8ZKG8_9GLOM</name>
<reference evidence="2" key="1">
    <citation type="submission" date="2021-06" db="EMBL/GenBank/DDBJ databases">
        <authorList>
            <person name="Kallberg Y."/>
            <person name="Tangrot J."/>
            <person name="Rosling A."/>
        </authorList>
    </citation>
    <scope>NUCLEOTIDE SEQUENCE</scope>
    <source>
        <strain evidence="2">MT106</strain>
    </source>
</reference>